<dbReference type="PANTHER" id="PTHR43877">
    <property type="entry name" value="AMINOALKYLPHOSPHONATE N-ACETYLTRANSFERASE-RELATED-RELATED"/>
    <property type="match status" value="1"/>
</dbReference>
<dbReference type="SUPFAM" id="SSF55729">
    <property type="entry name" value="Acyl-CoA N-acyltransferases (Nat)"/>
    <property type="match status" value="1"/>
</dbReference>
<dbReference type="OrthoDB" id="9799154at2"/>
<organism evidence="4 5">
    <name type="scientific">Chelatococcus asaccharovorans</name>
    <dbReference type="NCBI Taxonomy" id="28210"/>
    <lineage>
        <taxon>Bacteria</taxon>
        <taxon>Pseudomonadati</taxon>
        <taxon>Pseudomonadota</taxon>
        <taxon>Alphaproteobacteria</taxon>
        <taxon>Hyphomicrobiales</taxon>
        <taxon>Chelatococcaceae</taxon>
        <taxon>Chelatococcus</taxon>
    </lineage>
</organism>
<dbReference type="RefSeq" id="WP_110372964.1">
    <property type="nucleotide sequence ID" value="NZ_JAHBRY010000001.1"/>
</dbReference>
<dbReference type="InterPro" id="IPR000182">
    <property type="entry name" value="GNAT_dom"/>
</dbReference>
<evidence type="ECO:0000313" key="5">
    <source>
        <dbReference type="Proteomes" id="UP000248021"/>
    </source>
</evidence>
<reference evidence="4 5" key="1">
    <citation type="submission" date="2018-05" db="EMBL/GenBank/DDBJ databases">
        <title>Genomic Encyclopedia of Type Strains, Phase IV (KMG-IV): sequencing the most valuable type-strain genomes for metagenomic binning, comparative biology and taxonomic classification.</title>
        <authorList>
            <person name="Goeker M."/>
        </authorList>
    </citation>
    <scope>NUCLEOTIDE SEQUENCE [LARGE SCALE GENOMIC DNA]</scope>
    <source>
        <strain evidence="4 5">DSM 6462</strain>
    </source>
</reference>
<feature type="domain" description="N-acetyltransferase" evidence="3">
    <location>
        <begin position="6"/>
        <end position="168"/>
    </location>
</feature>
<proteinExistence type="predicted"/>
<dbReference type="InterPro" id="IPR016181">
    <property type="entry name" value="Acyl_CoA_acyltransferase"/>
</dbReference>
<dbReference type="PROSITE" id="PS51186">
    <property type="entry name" value="GNAT"/>
    <property type="match status" value="1"/>
</dbReference>
<dbReference type="Pfam" id="PF00583">
    <property type="entry name" value="Acetyltransf_1"/>
    <property type="match status" value="1"/>
</dbReference>
<name>A0A2V3UJJ4_9HYPH</name>
<comment type="caution">
    <text evidence="4">The sequence shown here is derived from an EMBL/GenBank/DDBJ whole genome shotgun (WGS) entry which is preliminary data.</text>
</comment>
<keyword evidence="2" id="KW-0012">Acyltransferase</keyword>
<dbReference type="Gene3D" id="3.40.630.30">
    <property type="match status" value="1"/>
</dbReference>
<dbReference type="EMBL" id="QJJK01000001">
    <property type="protein sequence ID" value="PXW64950.1"/>
    <property type="molecule type" value="Genomic_DNA"/>
</dbReference>
<dbReference type="InterPro" id="IPR050832">
    <property type="entry name" value="Bact_Acetyltransf"/>
</dbReference>
<protein>
    <submittedName>
        <fullName evidence="4">Acetyltransferase (GNAT) family protein</fullName>
    </submittedName>
</protein>
<evidence type="ECO:0000259" key="3">
    <source>
        <dbReference type="PROSITE" id="PS51186"/>
    </source>
</evidence>
<dbReference type="Proteomes" id="UP000248021">
    <property type="component" value="Unassembled WGS sequence"/>
</dbReference>
<keyword evidence="5" id="KW-1185">Reference proteome</keyword>
<dbReference type="AlphaFoldDB" id="A0A2V3UJJ4"/>
<dbReference type="CDD" id="cd04301">
    <property type="entry name" value="NAT_SF"/>
    <property type="match status" value="1"/>
</dbReference>
<evidence type="ECO:0000256" key="2">
    <source>
        <dbReference type="ARBA" id="ARBA00023315"/>
    </source>
</evidence>
<evidence type="ECO:0000256" key="1">
    <source>
        <dbReference type="ARBA" id="ARBA00022679"/>
    </source>
</evidence>
<sequence length="168" mass="18612">MGELVVSVRRPVPADVPGLTDVHDAAWREAYRGILPGLALERMIAKRGPVWWSRMIRRERPLLVLDLGDRIGGYVSYGPSRTLNMAQRGEIDELYLDPLFQGLGFGTKLFATARRDLASSGFKGLVVWALSDNARACAFYERLGGRRAGTAPIRFSGVTLDKVAYTFP</sequence>
<accession>A0A2V3UJJ4</accession>
<evidence type="ECO:0000313" key="4">
    <source>
        <dbReference type="EMBL" id="PXW64950.1"/>
    </source>
</evidence>
<gene>
    <name evidence="4" type="ORF">C7450_101710</name>
</gene>
<dbReference type="GO" id="GO:0016747">
    <property type="term" value="F:acyltransferase activity, transferring groups other than amino-acyl groups"/>
    <property type="evidence" value="ECO:0007669"/>
    <property type="project" value="InterPro"/>
</dbReference>
<keyword evidence="1 4" id="KW-0808">Transferase</keyword>